<dbReference type="InterPro" id="IPR047078">
    <property type="entry name" value="RhoGAP_OCRL1"/>
</dbReference>
<feature type="compositionally biased region" description="Basic and acidic residues" evidence="1">
    <location>
        <begin position="452"/>
        <end position="475"/>
    </location>
</feature>
<feature type="compositionally biased region" description="Basic and acidic residues" evidence="1">
    <location>
        <begin position="310"/>
        <end position="322"/>
    </location>
</feature>
<dbReference type="Proteomes" id="UP001244011">
    <property type="component" value="Unassembled WGS sequence"/>
</dbReference>
<feature type="region of interest" description="Disordered" evidence="1">
    <location>
        <begin position="452"/>
        <end position="483"/>
    </location>
</feature>
<feature type="region of interest" description="Disordered" evidence="1">
    <location>
        <begin position="79"/>
        <end position="110"/>
    </location>
</feature>
<dbReference type="SUPFAM" id="SSF56219">
    <property type="entry name" value="DNase I-like"/>
    <property type="match status" value="1"/>
</dbReference>
<name>A0AAJ0BU60_9PEZI</name>
<dbReference type="RefSeq" id="XP_060279402.1">
    <property type="nucleotide sequence ID" value="XM_060429049.1"/>
</dbReference>
<feature type="region of interest" description="Disordered" evidence="1">
    <location>
        <begin position="1"/>
        <end position="25"/>
    </location>
</feature>
<dbReference type="PANTHER" id="PTHR11200">
    <property type="entry name" value="INOSITOL 5-PHOSPHATASE"/>
    <property type="match status" value="1"/>
</dbReference>
<dbReference type="Pfam" id="PF22669">
    <property type="entry name" value="Exo_endo_phos2"/>
    <property type="match status" value="2"/>
</dbReference>
<dbReference type="GO" id="GO:0046856">
    <property type="term" value="P:phosphatidylinositol dephosphorylation"/>
    <property type="evidence" value="ECO:0007669"/>
    <property type="project" value="InterPro"/>
</dbReference>
<dbReference type="GeneID" id="85312236"/>
<feature type="domain" description="Inositol polyphosphate-related phosphatase" evidence="2">
    <location>
        <begin position="43"/>
        <end position="482"/>
    </location>
</feature>
<dbReference type="Gene3D" id="2.60.40.10">
    <property type="entry name" value="Immunoglobulins"/>
    <property type="match status" value="1"/>
</dbReference>
<accession>A0AAJ0BU60</accession>
<proteinExistence type="predicted"/>
<feature type="region of interest" description="Disordered" evidence="1">
    <location>
        <begin position="310"/>
        <end position="374"/>
    </location>
</feature>
<keyword evidence="4" id="KW-1185">Reference proteome</keyword>
<dbReference type="GO" id="GO:0004439">
    <property type="term" value="F:phosphatidylinositol-4,5-bisphosphate 5-phosphatase activity"/>
    <property type="evidence" value="ECO:0007669"/>
    <property type="project" value="TreeGrafter"/>
</dbReference>
<dbReference type="InterPro" id="IPR000300">
    <property type="entry name" value="IPPc"/>
</dbReference>
<dbReference type="InterPro" id="IPR048869">
    <property type="entry name" value="OCRL-1_2_ASH"/>
</dbReference>
<dbReference type="PANTHER" id="PTHR11200:SF300">
    <property type="entry name" value="TYPE II INOSITOL 1,4,5-TRISPHOSPHATE 5-PHOSPHATASE"/>
    <property type="match status" value="1"/>
</dbReference>
<dbReference type="InterPro" id="IPR013783">
    <property type="entry name" value="Ig-like_fold"/>
</dbReference>
<evidence type="ECO:0000313" key="3">
    <source>
        <dbReference type="EMBL" id="KAK1763189.1"/>
    </source>
</evidence>
<feature type="compositionally biased region" description="Basic and acidic residues" evidence="1">
    <location>
        <begin position="92"/>
        <end position="101"/>
    </location>
</feature>
<feature type="compositionally biased region" description="Low complexity" evidence="1">
    <location>
        <begin position="323"/>
        <end position="332"/>
    </location>
</feature>
<gene>
    <name evidence="3" type="ORF">QBC33DRAFT_550089</name>
</gene>
<comment type="caution">
    <text evidence="3">The sequence shown here is derived from an EMBL/GenBank/DDBJ whole genome shotgun (WGS) entry which is preliminary data.</text>
</comment>
<evidence type="ECO:0000313" key="4">
    <source>
        <dbReference type="Proteomes" id="UP001244011"/>
    </source>
</evidence>
<dbReference type="Gene3D" id="3.60.10.10">
    <property type="entry name" value="Endonuclease/exonuclease/phosphatase"/>
    <property type="match status" value="1"/>
</dbReference>
<evidence type="ECO:0000256" key="1">
    <source>
        <dbReference type="SAM" id="MobiDB-lite"/>
    </source>
</evidence>
<reference evidence="3" key="1">
    <citation type="submission" date="2023-06" db="EMBL/GenBank/DDBJ databases">
        <title>Genome-scale phylogeny and comparative genomics of the fungal order Sordariales.</title>
        <authorList>
            <consortium name="Lawrence Berkeley National Laboratory"/>
            <person name="Hensen N."/>
            <person name="Bonometti L."/>
            <person name="Westerberg I."/>
            <person name="Brannstrom I.O."/>
            <person name="Guillou S."/>
            <person name="Cros-Aarteil S."/>
            <person name="Calhoun S."/>
            <person name="Haridas S."/>
            <person name="Kuo A."/>
            <person name="Mondo S."/>
            <person name="Pangilinan J."/>
            <person name="Riley R."/>
            <person name="Labutti K."/>
            <person name="Andreopoulos B."/>
            <person name="Lipzen A."/>
            <person name="Chen C."/>
            <person name="Yanf M."/>
            <person name="Daum C."/>
            <person name="Ng V."/>
            <person name="Clum A."/>
            <person name="Steindorff A."/>
            <person name="Ohm R."/>
            <person name="Martin F."/>
            <person name="Silar P."/>
            <person name="Natvig D."/>
            <person name="Lalanne C."/>
            <person name="Gautier V."/>
            <person name="Ament-Velasquez S.L."/>
            <person name="Kruys A."/>
            <person name="Hutchinson M.I."/>
            <person name="Powell A.J."/>
            <person name="Barry K."/>
            <person name="Miller A.N."/>
            <person name="Grigoriev I.V."/>
            <person name="Debuchy R."/>
            <person name="Gladieux P."/>
            <person name="Thoren M.H."/>
            <person name="Johannesson H."/>
        </authorList>
    </citation>
    <scope>NUCLEOTIDE SEQUENCE</scope>
    <source>
        <strain evidence="3">8032-3</strain>
    </source>
</reference>
<dbReference type="CDD" id="cd04380">
    <property type="entry name" value="RhoGAP_OCRL1"/>
    <property type="match status" value="1"/>
</dbReference>
<evidence type="ECO:0000259" key="2">
    <source>
        <dbReference type="SMART" id="SM00128"/>
    </source>
</evidence>
<dbReference type="EMBL" id="MU839029">
    <property type="protein sequence ID" value="KAK1763189.1"/>
    <property type="molecule type" value="Genomic_DNA"/>
</dbReference>
<protein>
    <submittedName>
        <fullName evidence="3">PI phosphatase group protein</fullName>
    </submittedName>
</protein>
<sequence>MAHVHHESRPPSLAATEPEDLISGPHSLHRAVRARRSEYVRPHRIRIKVATWNVAASPGTDKDLASWFVEGEGVDKSIATLSPSSHNPAVVERADPSRSPETDPDLDSDSDAVRLVGGDKIGLYVLGLQEVVDLGPSQYLNRVVAEDPTMEKWKAALEAALPDGYQLVSCEQMSGLLLLIYASPEVASTVGNVSSCSIGTGMMGGWIGNKGAVATRIVLGEATKMGFVNCHLASGHDTAACERRVWDVGQISSRTKFAPISYAGVSEEDSDTIDAQDFAFWFGDLNFRLDGLPGDDIRRLLMLHTRGEYDLSRKGEPGRPEGEGVVVQVSSESSDDGTDRDSVTTRWTEPSFDDSSVSLPDPDDFESSPHEDPASLQATLDSLLPHDQLRRMMRERKAFHDGWREGTITFLPTYKYDVGTVSLFDSSDKRRAPSWCDRILYRTRADTERYKQKVKEEEDARRRDEEMKARGMDHAGDDDEVLFDYDPDSDGDAHPLGKAVFDYDEYDEYDEDQAGGQAPTAEGLLDRIQADIYTSHQRIMSSDHKPIVSIFSIDYDAVVPALRARVHAEVARELDRAENEGRPVITLVIDGHELARPSQGSDSESCSHAVDFGEIRFLRRETASLTLANTGGVAARFSFVEKPTTEEESGEPRPVPWLTTSFAHPNEEIDASEFGDEVVLEPGETVRAFLEAYVGDATHARMLNDGQVNLEDVLVLRVTDGRDHFIPVRAVWSPTCIGRSIDELIRVPNGGLRVFIASRSKNNNSNNNNRMGSIPYDLDVHFAAPKELFKLTEAVESLTERALADELMLEEHQVPKDPGWPLAESSWKYTDKEARRTHSMRIIDALDSDRPIVDAFDPETPSIERLEAVSEVLLLFLASLTDGVVTIPLWARIEQAPLAVLGQAGSGNPASKQPAEEAAEDDKTAVLDVLSSAPNHNISFVFLASTLAKTISELAPLSRADLECLKSVPGQGLGSLGRRSLVFRRGGTALGAAAAAAAALERRQAKERRFAEILGKIVCRAVVPGKDRERRSLEDRQRAVMELFLKRREDG</sequence>
<dbReference type="AlphaFoldDB" id="A0AAJ0BU60"/>
<dbReference type="Pfam" id="PF21310">
    <property type="entry name" value="OCRL-like_ASH"/>
    <property type="match status" value="1"/>
</dbReference>
<dbReference type="SMART" id="SM00128">
    <property type="entry name" value="IPPc"/>
    <property type="match status" value="1"/>
</dbReference>
<dbReference type="InterPro" id="IPR036691">
    <property type="entry name" value="Endo/exonu/phosph_ase_sf"/>
</dbReference>
<organism evidence="3 4">
    <name type="scientific">Phialemonium atrogriseum</name>
    <dbReference type="NCBI Taxonomy" id="1093897"/>
    <lineage>
        <taxon>Eukaryota</taxon>
        <taxon>Fungi</taxon>
        <taxon>Dikarya</taxon>
        <taxon>Ascomycota</taxon>
        <taxon>Pezizomycotina</taxon>
        <taxon>Sordariomycetes</taxon>
        <taxon>Sordariomycetidae</taxon>
        <taxon>Cephalothecales</taxon>
        <taxon>Cephalothecaceae</taxon>
        <taxon>Phialemonium</taxon>
    </lineage>
</organism>
<dbReference type="InterPro" id="IPR046985">
    <property type="entry name" value="IP5"/>
</dbReference>